<evidence type="ECO:0000256" key="11">
    <source>
        <dbReference type="SAM" id="MobiDB-lite"/>
    </source>
</evidence>
<dbReference type="Gene3D" id="3.30.420.10">
    <property type="entry name" value="Ribonuclease H-like superfamily/Ribonuclease H"/>
    <property type="match status" value="1"/>
</dbReference>
<keyword evidence="5 10" id="KW-0540">Nuclease</keyword>
<keyword evidence="6 10" id="KW-0479">Metal-binding</keyword>
<dbReference type="EMBL" id="WBKA01000003">
    <property type="protein sequence ID" value="KAB1632437.1"/>
    <property type="molecule type" value="Genomic_DNA"/>
</dbReference>
<feature type="binding site" evidence="10">
    <location>
        <position position="69"/>
    </location>
    <ligand>
        <name>Mg(2+)</name>
        <dbReference type="ChEBI" id="CHEBI:18420"/>
        <label>1</label>
    </ligand>
</feature>
<dbReference type="PANTHER" id="PTHR10642:SF26">
    <property type="entry name" value="RIBONUCLEASE H1"/>
    <property type="match status" value="1"/>
</dbReference>
<dbReference type="AlphaFoldDB" id="A0A7C8FY22"/>
<evidence type="ECO:0000256" key="4">
    <source>
        <dbReference type="ARBA" id="ARBA00012180"/>
    </source>
</evidence>
<dbReference type="Gene3D" id="3.40.30.10">
    <property type="entry name" value="Glutaredoxin"/>
    <property type="match status" value="1"/>
</dbReference>
<dbReference type="PANTHER" id="PTHR10642">
    <property type="entry name" value="RIBONUCLEASE H1"/>
    <property type="match status" value="1"/>
</dbReference>
<dbReference type="InterPro" id="IPR036397">
    <property type="entry name" value="RNaseH_sf"/>
</dbReference>
<dbReference type="InterPro" id="IPR002156">
    <property type="entry name" value="RNaseH_domain"/>
</dbReference>
<evidence type="ECO:0000313" key="13">
    <source>
        <dbReference type="EMBL" id="KAB1632437.1"/>
    </source>
</evidence>
<keyword evidence="10" id="KW-0963">Cytoplasm</keyword>
<dbReference type="InterPro" id="IPR022892">
    <property type="entry name" value="RNaseHI"/>
</dbReference>
<comment type="cofactor">
    <cofactor evidence="10">
        <name>Mg(2+)</name>
        <dbReference type="ChEBI" id="CHEBI:18420"/>
    </cofactor>
    <text evidence="10">Binds 1 Mg(2+) ion per subunit. May bind a second metal ion at a regulatory site, or after substrate binding.</text>
</comment>
<dbReference type="GO" id="GO:0003676">
    <property type="term" value="F:nucleic acid binding"/>
    <property type="evidence" value="ECO:0007669"/>
    <property type="project" value="InterPro"/>
</dbReference>
<dbReference type="CDD" id="cd09278">
    <property type="entry name" value="RNase_HI_prokaryote_like"/>
    <property type="match status" value="1"/>
</dbReference>
<dbReference type="GO" id="GO:0000287">
    <property type="term" value="F:magnesium ion binding"/>
    <property type="evidence" value="ECO:0007669"/>
    <property type="project" value="UniProtKB-UniRule"/>
</dbReference>
<comment type="catalytic activity">
    <reaction evidence="1 10">
        <text>Endonucleolytic cleavage to 5'-phosphomonoester.</text>
        <dbReference type="EC" id="3.1.26.4"/>
    </reaction>
</comment>
<reference evidence="13 14" key="1">
    <citation type="submission" date="2019-09" db="EMBL/GenBank/DDBJ databases">
        <title>Phylogeny of genus Pseudoclavibacter and closely related genus.</title>
        <authorList>
            <person name="Li Y."/>
        </authorList>
    </citation>
    <scope>NUCLEOTIDE SEQUENCE [LARGE SCALE GENOMIC DNA]</scope>
    <source>
        <strain evidence="13 14">JCM 16921</strain>
    </source>
</reference>
<dbReference type="Pfam" id="PF22234">
    <property type="entry name" value="Rv2466c-like"/>
    <property type="match status" value="1"/>
</dbReference>
<dbReference type="InterPro" id="IPR050092">
    <property type="entry name" value="RNase_H"/>
</dbReference>
<dbReference type="Proteomes" id="UP000481339">
    <property type="component" value="Unassembled WGS sequence"/>
</dbReference>
<dbReference type="Pfam" id="PF00075">
    <property type="entry name" value="RNase_H"/>
    <property type="match status" value="1"/>
</dbReference>
<dbReference type="GO" id="GO:0043137">
    <property type="term" value="P:DNA replication, removal of RNA primer"/>
    <property type="evidence" value="ECO:0007669"/>
    <property type="project" value="TreeGrafter"/>
</dbReference>
<feature type="compositionally biased region" description="Low complexity" evidence="11">
    <location>
        <begin position="146"/>
        <end position="160"/>
    </location>
</feature>
<evidence type="ECO:0000256" key="1">
    <source>
        <dbReference type="ARBA" id="ARBA00000077"/>
    </source>
</evidence>
<dbReference type="GO" id="GO:0005737">
    <property type="term" value="C:cytoplasm"/>
    <property type="evidence" value="ECO:0007669"/>
    <property type="project" value="UniProtKB-SubCell"/>
</dbReference>
<organism evidence="13 14">
    <name type="scientific">Pseudoclavibacter caeni</name>
    <dbReference type="NCBI Taxonomy" id="908846"/>
    <lineage>
        <taxon>Bacteria</taxon>
        <taxon>Bacillati</taxon>
        <taxon>Actinomycetota</taxon>
        <taxon>Actinomycetes</taxon>
        <taxon>Micrococcales</taxon>
        <taxon>Microbacteriaceae</taxon>
        <taxon>Pseudoclavibacter</taxon>
    </lineage>
</organism>
<dbReference type="OrthoDB" id="7845843at2"/>
<evidence type="ECO:0000256" key="5">
    <source>
        <dbReference type="ARBA" id="ARBA00022722"/>
    </source>
</evidence>
<feature type="binding site" evidence="10">
    <location>
        <position position="133"/>
    </location>
    <ligand>
        <name>Mg(2+)</name>
        <dbReference type="ChEBI" id="CHEBI:18420"/>
        <label>2</label>
    </ligand>
</feature>
<keyword evidence="9 10" id="KW-0460">Magnesium</keyword>
<dbReference type="InterPro" id="IPR012337">
    <property type="entry name" value="RNaseH-like_sf"/>
</dbReference>
<dbReference type="PROSITE" id="PS50879">
    <property type="entry name" value="RNASE_H_1"/>
    <property type="match status" value="1"/>
</dbReference>
<dbReference type="HAMAP" id="MF_00042">
    <property type="entry name" value="RNase_H"/>
    <property type="match status" value="1"/>
</dbReference>
<feature type="compositionally biased region" description="Low complexity" evidence="11">
    <location>
        <begin position="168"/>
        <end position="179"/>
    </location>
</feature>
<accession>A0A7C8FY22</accession>
<keyword evidence="14" id="KW-1185">Reference proteome</keyword>
<proteinExistence type="inferred from homology"/>
<feature type="region of interest" description="Disordered" evidence="11">
    <location>
        <begin position="146"/>
        <end position="180"/>
    </location>
</feature>
<evidence type="ECO:0000313" key="14">
    <source>
        <dbReference type="Proteomes" id="UP000481339"/>
    </source>
</evidence>
<feature type="domain" description="RNase H type-1" evidence="12">
    <location>
        <begin position="1"/>
        <end position="141"/>
    </location>
</feature>
<dbReference type="InterPro" id="IPR053977">
    <property type="entry name" value="Rv2466c-like"/>
</dbReference>
<comment type="subcellular location">
    <subcellularLocation>
        <location evidence="10">Cytoplasm</location>
    </subcellularLocation>
</comment>
<evidence type="ECO:0000259" key="12">
    <source>
        <dbReference type="PROSITE" id="PS50879"/>
    </source>
</evidence>
<comment type="similarity">
    <text evidence="2 10">Belongs to the RNase H family.</text>
</comment>
<evidence type="ECO:0000256" key="7">
    <source>
        <dbReference type="ARBA" id="ARBA00022759"/>
    </source>
</evidence>
<gene>
    <name evidence="10" type="primary">rnhA</name>
    <name evidence="13" type="ORF">F8O02_05415</name>
</gene>
<evidence type="ECO:0000256" key="9">
    <source>
        <dbReference type="ARBA" id="ARBA00022842"/>
    </source>
</evidence>
<sequence>MTITAAADGSALGNPGPAGWAWYIDEARWAAGGWEHSTNNRGELQAVLELLEATARAGLADEPLRVLCDSQYVINSVTKWMPGWKRRGWKKSDGRPVLNRDQLEAIDRALAGRDVRFDWVKGHAGHEMNEAADQRAHGAALAIQAGRPAPAGPGLAPGGPKTSGAGGAETAAARPTGPRFVSVADAQTTDGAPRTPTRGARPSVRLVLDPASPVAVATARWLADVARLRDLDVHWTVTGTAPLPDDLRTLLGASARPAADTAPDRHDAPAGAATPALLVIGGRVFRGPVVDPAPTGRAAVRLWDALALLAGVPGFRAIERDDATARP</sequence>
<name>A0A7C8FY22_9MICO</name>
<dbReference type="EC" id="3.1.26.4" evidence="4 10"/>
<evidence type="ECO:0000256" key="2">
    <source>
        <dbReference type="ARBA" id="ARBA00005300"/>
    </source>
</evidence>
<keyword evidence="8 10" id="KW-0378">Hydrolase</keyword>
<keyword evidence="7 10" id="KW-0255">Endonuclease</keyword>
<feature type="binding site" evidence="10">
    <location>
        <position position="8"/>
    </location>
    <ligand>
        <name>Mg(2+)</name>
        <dbReference type="ChEBI" id="CHEBI:18420"/>
        <label>2</label>
    </ligand>
</feature>
<dbReference type="GO" id="GO:0004523">
    <property type="term" value="F:RNA-DNA hybrid ribonuclease activity"/>
    <property type="evidence" value="ECO:0007669"/>
    <property type="project" value="UniProtKB-UniRule"/>
</dbReference>
<feature type="binding site" evidence="10">
    <location>
        <position position="43"/>
    </location>
    <ligand>
        <name>Mg(2+)</name>
        <dbReference type="ChEBI" id="CHEBI:18420"/>
        <label>1</label>
    </ligand>
</feature>
<evidence type="ECO:0000256" key="8">
    <source>
        <dbReference type="ARBA" id="ARBA00022801"/>
    </source>
</evidence>
<comment type="subunit">
    <text evidence="3 10">Monomer.</text>
</comment>
<evidence type="ECO:0000256" key="3">
    <source>
        <dbReference type="ARBA" id="ARBA00011245"/>
    </source>
</evidence>
<dbReference type="SUPFAM" id="SSF53098">
    <property type="entry name" value="Ribonuclease H-like"/>
    <property type="match status" value="1"/>
</dbReference>
<comment type="function">
    <text evidence="10">Endonuclease that specifically degrades the RNA of RNA-DNA hybrids.</text>
</comment>
<protein>
    <recommendedName>
        <fullName evidence="4 10">Ribonuclease H</fullName>
        <shortName evidence="10">RNase H</shortName>
        <ecNumber evidence="4 10">3.1.26.4</ecNumber>
    </recommendedName>
</protein>
<dbReference type="RefSeq" id="WP_158036215.1">
    <property type="nucleotide sequence ID" value="NZ_BAAAZV010000017.1"/>
</dbReference>
<evidence type="ECO:0000256" key="10">
    <source>
        <dbReference type="HAMAP-Rule" id="MF_00042"/>
    </source>
</evidence>
<comment type="caution">
    <text evidence="13">The sequence shown here is derived from an EMBL/GenBank/DDBJ whole genome shotgun (WGS) entry which is preliminary data.</text>
</comment>
<feature type="binding site" evidence="10">
    <location>
        <position position="8"/>
    </location>
    <ligand>
        <name>Mg(2+)</name>
        <dbReference type="ChEBI" id="CHEBI:18420"/>
        <label>1</label>
    </ligand>
</feature>
<evidence type="ECO:0000256" key="6">
    <source>
        <dbReference type="ARBA" id="ARBA00022723"/>
    </source>
</evidence>